<evidence type="ECO:0000256" key="8">
    <source>
        <dbReference type="ARBA" id="ARBA00022927"/>
    </source>
</evidence>
<dbReference type="SUPFAM" id="SSF48371">
    <property type="entry name" value="ARM repeat"/>
    <property type="match status" value="2"/>
</dbReference>
<feature type="region of interest" description="Disordered" evidence="10">
    <location>
        <begin position="653"/>
        <end position="680"/>
    </location>
</feature>
<keyword evidence="5" id="KW-0677">Repeat</keyword>
<dbReference type="SMART" id="SM00575">
    <property type="entry name" value="ZnF_PMZ"/>
    <property type="match status" value="1"/>
</dbReference>
<keyword evidence="2" id="KW-0813">Transport</keyword>
<dbReference type="GO" id="GO:0008270">
    <property type="term" value="F:zinc ion binding"/>
    <property type="evidence" value="ECO:0007669"/>
    <property type="project" value="UniProtKB-KW"/>
</dbReference>
<evidence type="ECO:0000256" key="1">
    <source>
        <dbReference type="ARBA" id="ARBA00004496"/>
    </source>
</evidence>
<dbReference type="InterPro" id="IPR006564">
    <property type="entry name" value="Znf_PMZ"/>
</dbReference>
<dbReference type="PANTHER" id="PTHR10527">
    <property type="entry name" value="IMPORTIN BETA"/>
    <property type="match status" value="1"/>
</dbReference>
<keyword evidence="7" id="KW-0862">Zinc</keyword>
<protein>
    <submittedName>
        <fullName evidence="12">Importin subunit beta-1</fullName>
    </submittedName>
</protein>
<proteinExistence type="predicted"/>
<evidence type="ECO:0000256" key="10">
    <source>
        <dbReference type="SAM" id="MobiDB-lite"/>
    </source>
</evidence>
<comment type="caution">
    <text evidence="12">The sequence shown here is derived from an EMBL/GenBank/DDBJ whole genome shotgun (WGS) entry which is preliminary data.</text>
</comment>
<dbReference type="Proteomes" id="UP000436088">
    <property type="component" value="Unassembled WGS sequence"/>
</dbReference>
<evidence type="ECO:0000256" key="9">
    <source>
        <dbReference type="PROSITE-ProRule" id="PRU00325"/>
    </source>
</evidence>
<feature type="region of interest" description="Disordered" evidence="10">
    <location>
        <begin position="766"/>
        <end position="785"/>
    </location>
</feature>
<dbReference type="GO" id="GO:0006606">
    <property type="term" value="P:protein import into nucleus"/>
    <property type="evidence" value="ECO:0007669"/>
    <property type="project" value="InterPro"/>
</dbReference>
<evidence type="ECO:0000256" key="2">
    <source>
        <dbReference type="ARBA" id="ARBA00022448"/>
    </source>
</evidence>
<feature type="domain" description="SWIM-type" evidence="11">
    <location>
        <begin position="1182"/>
        <end position="1223"/>
    </location>
</feature>
<dbReference type="InterPro" id="IPR018289">
    <property type="entry name" value="MULE_transposase_dom"/>
</dbReference>
<dbReference type="Pfam" id="PF04434">
    <property type="entry name" value="SWIM"/>
    <property type="match status" value="1"/>
</dbReference>
<evidence type="ECO:0000256" key="5">
    <source>
        <dbReference type="ARBA" id="ARBA00022737"/>
    </source>
</evidence>
<keyword evidence="3" id="KW-0963">Cytoplasm</keyword>
<evidence type="ECO:0000313" key="13">
    <source>
        <dbReference type="Proteomes" id="UP000436088"/>
    </source>
</evidence>
<dbReference type="EMBL" id="VEPZ02000823">
    <property type="protein sequence ID" value="KAE8717479.1"/>
    <property type="molecule type" value="Genomic_DNA"/>
</dbReference>
<reference evidence="12" key="1">
    <citation type="submission" date="2019-09" db="EMBL/GenBank/DDBJ databases">
        <title>Draft genome information of white flower Hibiscus syriacus.</title>
        <authorList>
            <person name="Kim Y.-M."/>
        </authorList>
    </citation>
    <scope>NUCLEOTIDE SEQUENCE [LARGE SCALE GENOMIC DNA]</scope>
    <source>
        <strain evidence="12">YM2019G1</strain>
    </source>
</reference>
<dbReference type="Pfam" id="PF25574">
    <property type="entry name" value="TPR_IMB1"/>
    <property type="match status" value="1"/>
</dbReference>
<sequence>MEVTQVLLNAQSIDGTIRKKAEESLKQFQEQNLPAGLILKNALDAKEQHRKFELVQRWLFLDDNAKSQIKACLLKNISSPASDARSTASQVIAKVAGIELPQKQWLELIVQGTSASEGNTDVRLAATRALNNALGFALENFNNDMERDYLMRVVCEATQSSDMRIRQAAFECLVSISSTYYEKLASYIQDIFNVTAKAVREDDESVALLAIDFWSSICDEEIDILEEYGGVNGDSDITCFYFIKQALPALVLMLLELLLKQEEDQDQDEGSWDIAMAGGTCLGLVARTVRDDIVPLVVPFIKENITKPDWRQREAATYAFGSILDVPSPEKLIPLVNVALNLMLRPAFAMYMPDFYRYLEMGLQNFEEYQVCAVTVGVLGDICRALEDKIAPYCDGIMTQLLKNLSSNQLHRSVKPPIFPCFGDIALAVGEYFEKYLMWAMSALQRAAELSTHVAGDDEMTGYTNSLRNGILEAYSGIFQGFKNSPKSQLLIPYAPHILQFLDGIYMEKDMDDVVMKTAIGVLGVVADTWVRDCMCQVFTIFKTTEAVIGLEVVVNSSIIITGLDSIFLTSKWIGVASKKFMFIALKSRGKKPLSGFRLSYQRNGKVYLLTDNEDVERFIAYISVSQDDVTLYVVEPRSSIVGSVAGSNQLSFSQNPQPFSNPNPNQLSAPNSGFRIDQLDDDEPTEKIVSTSQYSKFGLGQYPDFDIGQYTDFDDVSEEETDPACNDFDIGQYPNFDDETAVAEECIDDDNEEEVTTVNEHVEHPFCNSYNPEEEKEEEKVPEEKKMPRAYNWNMPELLQIPEEELVKKAVDCYTKVIRIKKDDCFDTKEDLKIALYTKCVEDGYQLKVNKSSKDRFETRVYRGHEIMTDMNARFKISISYSQAWRAKCYALELLRGSPEASFAQLPAYCHNLKLKNPGSVTHIKTDRDGRFELLFIAIGATIRSFITCMRPVIIVDGAHLKGRYLGVNLLAVAMDANNGILPIAYGVGKSETSDSWTWFMGHLRDYIGPISNLTIISDRANSIDNAVRRCFPDAFHGLCGVHLYRNLKSRSAGIKKHKWTYWKAVKAYREVDFNKHINCLRRVLPQCAQTLEDVGFERWSRVHQLGVRYGFMTSNSAESINALSRHSRKLPITMLMEFFEPLFNSGTLEHRVTPWTEKKITKRVVKSTSWRVEPCSNTLFQVLDNNLNGLVDLNAKTCSCMKWQTSGYPCGHVIKVALHLNQDDSSAYAMDCYTTEVYRQTYAEIVYPIPHPSEWDIPDDLQTVLPPAMDRRLPGRPKSHDRIPSKGEEKKRSTCSRCKESGHTRLTCGSPVPSKSSFPLPKYGSSSKSKAHMVSSKRQSSLKSQSQLASPFGTVNLGDF</sequence>
<feature type="compositionally biased region" description="Basic and acidic residues" evidence="10">
    <location>
        <begin position="1271"/>
        <end position="1305"/>
    </location>
</feature>
<dbReference type="PROSITE" id="PS50966">
    <property type="entry name" value="ZF_SWIM"/>
    <property type="match status" value="1"/>
</dbReference>
<feature type="compositionally biased region" description="Low complexity" evidence="10">
    <location>
        <begin position="1327"/>
        <end position="1352"/>
    </location>
</feature>
<dbReference type="InterPro" id="IPR016024">
    <property type="entry name" value="ARM-type_fold"/>
</dbReference>
<keyword evidence="13" id="KW-1185">Reference proteome</keyword>
<comment type="subcellular location">
    <subcellularLocation>
        <location evidence="1">Cytoplasm</location>
    </subcellularLocation>
</comment>
<dbReference type="GO" id="GO:0005737">
    <property type="term" value="C:cytoplasm"/>
    <property type="evidence" value="ECO:0007669"/>
    <property type="project" value="UniProtKB-SubCell"/>
</dbReference>
<dbReference type="InterPro" id="IPR011989">
    <property type="entry name" value="ARM-like"/>
</dbReference>
<evidence type="ECO:0000259" key="11">
    <source>
        <dbReference type="PROSITE" id="PS50966"/>
    </source>
</evidence>
<dbReference type="InterPro" id="IPR040122">
    <property type="entry name" value="Importin_beta"/>
</dbReference>
<gene>
    <name evidence="12" type="ORF">F3Y22_tig00110044pilonHSYRG00050</name>
</gene>
<keyword evidence="6 9" id="KW-0863">Zinc-finger</keyword>
<evidence type="ECO:0000256" key="6">
    <source>
        <dbReference type="ARBA" id="ARBA00022771"/>
    </source>
</evidence>
<keyword evidence="8" id="KW-0653">Protein transport</keyword>
<evidence type="ECO:0000256" key="7">
    <source>
        <dbReference type="ARBA" id="ARBA00022833"/>
    </source>
</evidence>
<organism evidence="12 13">
    <name type="scientific">Hibiscus syriacus</name>
    <name type="common">Rose of Sharon</name>
    <dbReference type="NCBI Taxonomy" id="106335"/>
    <lineage>
        <taxon>Eukaryota</taxon>
        <taxon>Viridiplantae</taxon>
        <taxon>Streptophyta</taxon>
        <taxon>Embryophyta</taxon>
        <taxon>Tracheophyta</taxon>
        <taxon>Spermatophyta</taxon>
        <taxon>Magnoliopsida</taxon>
        <taxon>eudicotyledons</taxon>
        <taxon>Gunneridae</taxon>
        <taxon>Pentapetalae</taxon>
        <taxon>rosids</taxon>
        <taxon>malvids</taxon>
        <taxon>Malvales</taxon>
        <taxon>Malvaceae</taxon>
        <taxon>Malvoideae</taxon>
        <taxon>Hibiscus</taxon>
    </lineage>
</organism>
<evidence type="ECO:0000256" key="4">
    <source>
        <dbReference type="ARBA" id="ARBA00022723"/>
    </source>
</evidence>
<feature type="compositionally biased region" description="Low complexity" evidence="10">
    <location>
        <begin position="653"/>
        <end position="667"/>
    </location>
</feature>
<dbReference type="Gene3D" id="1.25.10.10">
    <property type="entry name" value="Leucine-rich Repeat Variant"/>
    <property type="match status" value="3"/>
</dbReference>
<dbReference type="Pfam" id="PF10551">
    <property type="entry name" value="MULE"/>
    <property type="match status" value="1"/>
</dbReference>
<evidence type="ECO:0000313" key="12">
    <source>
        <dbReference type="EMBL" id="KAE8717479.1"/>
    </source>
</evidence>
<feature type="region of interest" description="Disordered" evidence="10">
    <location>
        <begin position="1267"/>
        <end position="1362"/>
    </location>
</feature>
<name>A0A6A3BRH5_HIBSY</name>
<evidence type="ECO:0000256" key="3">
    <source>
        <dbReference type="ARBA" id="ARBA00022490"/>
    </source>
</evidence>
<dbReference type="InterPro" id="IPR058584">
    <property type="entry name" value="IMB1_TNPO1-like_TPR"/>
</dbReference>
<accession>A0A6A3BRH5</accession>
<dbReference type="InterPro" id="IPR007527">
    <property type="entry name" value="Znf_SWIM"/>
</dbReference>
<keyword evidence="4" id="KW-0479">Metal-binding</keyword>